<reference evidence="2" key="1">
    <citation type="submission" date="2012-02" db="EMBL/GenBank/DDBJ databases">
        <title>Genome sequencing of Giardia lamblia Genotypes A2 and B isolates (DH and GS) and comparative analysis with the genomes of Genotypes A1 and E (WB and Pig).</title>
        <authorList>
            <person name="Adam R."/>
            <person name="Dahlstrom E."/>
            <person name="Martens C."/>
            <person name="Bruno D."/>
            <person name="Barbian K."/>
            <person name="Porcella S.F."/>
            <person name="Nash T."/>
        </authorList>
    </citation>
    <scope>NUCLEOTIDE SEQUENCE</scope>
    <source>
        <strain evidence="2">GS</strain>
    </source>
</reference>
<keyword evidence="1" id="KW-0808">Transferase</keyword>
<dbReference type="VEuPathDB" id="GiardiaDB:QR46_1383"/>
<evidence type="ECO:0000313" key="2">
    <source>
        <dbReference type="Proteomes" id="UP000018040"/>
    </source>
</evidence>
<name>V6U3C2_GIAIN</name>
<keyword evidence="1" id="KW-0012">Acyltransferase</keyword>
<sequence length="61" mass="7138">VGVILPHQMDHYYNEKLKKYRDGSLHPKSRRHLEELHVDVEKLSIRAALPSHTWPRGPTSI</sequence>
<protein>
    <submittedName>
        <fullName evidence="1">Dihydrolipoamide acyltransferase</fullName>
    </submittedName>
</protein>
<gene>
    <name evidence="1" type="ORF">GSB_154065</name>
</gene>
<dbReference type="AlphaFoldDB" id="V6U3C2"/>
<reference evidence="1 2" key="2">
    <citation type="journal article" date="2013" name="Genome Biol. Evol.">
        <title>Genome sequencing of Giardia lamblia genotypes A2 and B isolates (DH and GS) and comparative analysis with the genomes of genotypes A1 and E (WB and Pig).</title>
        <authorList>
            <person name="Adam R.D."/>
            <person name="Dahlstrom E.W."/>
            <person name="Martens C.A."/>
            <person name="Bruno D.P."/>
            <person name="Barbian K.D."/>
            <person name="Ricklefs S.M."/>
            <person name="Hernandez M.M."/>
            <person name="Narla N.P."/>
            <person name="Patel R.B."/>
            <person name="Porcella S.F."/>
            <person name="Nash T.E."/>
        </authorList>
    </citation>
    <scope>NUCLEOTIDE SEQUENCE [LARGE SCALE GENOMIC DNA]</scope>
    <source>
        <strain evidence="1 2">GS</strain>
    </source>
</reference>
<evidence type="ECO:0000313" key="1">
    <source>
        <dbReference type="EMBL" id="ESU43750.1"/>
    </source>
</evidence>
<accession>V6U3C2</accession>
<dbReference type="Proteomes" id="UP000018040">
    <property type="component" value="Unassembled WGS sequence"/>
</dbReference>
<feature type="non-terminal residue" evidence="1">
    <location>
        <position position="1"/>
    </location>
</feature>
<organism evidence="1 2">
    <name type="scientific">Giardia intestinalis</name>
    <name type="common">Giardia lamblia</name>
    <dbReference type="NCBI Taxonomy" id="5741"/>
    <lineage>
        <taxon>Eukaryota</taxon>
        <taxon>Metamonada</taxon>
        <taxon>Diplomonadida</taxon>
        <taxon>Hexamitidae</taxon>
        <taxon>Giardiinae</taxon>
        <taxon>Giardia</taxon>
    </lineage>
</organism>
<proteinExistence type="predicted"/>
<comment type="caution">
    <text evidence="1">The sequence shown here is derived from an EMBL/GenBank/DDBJ whole genome shotgun (WGS) entry which is preliminary data.</text>
</comment>
<dbReference type="EMBL" id="AHHH01000039">
    <property type="protein sequence ID" value="ESU43750.1"/>
    <property type="molecule type" value="Genomic_DNA"/>
</dbReference>
<dbReference type="GO" id="GO:0016746">
    <property type="term" value="F:acyltransferase activity"/>
    <property type="evidence" value="ECO:0007669"/>
    <property type="project" value="UniProtKB-KW"/>
</dbReference>